<dbReference type="EC" id="2.5.1.129" evidence="5"/>
<dbReference type="InterPro" id="IPR003382">
    <property type="entry name" value="Flavoprotein"/>
</dbReference>
<protein>
    <recommendedName>
        <fullName evidence="5">Flavin prenyltransferase UbiX</fullName>
        <ecNumber evidence="5">2.5.1.129</ecNumber>
    </recommendedName>
</protein>
<dbReference type="EMBL" id="MNYI01000040">
    <property type="protein sequence ID" value="OIP42711.1"/>
    <property type="molecule type" value="Genomic_DNA"/>
</dbReference>
<dbReference type="NCBIfam" id="TIGR00421">
    <property type="entry name" value="ubiX_pad"/>
    <property type="match status" value="1"/>
</dbReference>
<keyword evidence="1 5" id="KW-0637">Prenyltransferase</keyword>
<dbReference type="NCBIfam" id="NF004685">
    <property type="entry name" value="PRK06029.1"/>
    <property type="match status" value="1"/>
</dbReference>
<comment type="function">
    <text evidence="5">Flavin prenyltransferase that catalyzes the synthesis of the prenylated FMN cofactor (prenyl-FMN) for 4-hydroxy-3-polyprenylbenzoic acid decarboxylase UbiD. The prenyltransferase is metal-independent and links a dimethylallyl moiety from dimethylallyl monophosphate (DMAP) to the flavin N5 and C6 atoms of FMN.</text>
</comment>
<reference evidence="7 8" key="1">
    <citation type="journal article" date="2016" name="Environ. Microbiol.">
        <title>Genomic resolution of a cold subsurface aquifer community provides metabolic insights for novel microbes adapted to high CO concentrations.</title>
        <authorList>
            <person name="Probst A.J."/>
            <person name="Castelle C.J."/>
            <person name="Singh A."/>
            <person name="Brown C.T."/>
            <person name="Anantharaman K."/>
            <person name="Sharon I."/>
            <person name="Hug L.A."/>
            <person name="Burstein D."/>
            <person name="Emerson J.B."/>
            <person name="Thomas B.C."/>
            <person name="Banfield J.F."/>
        </authorList>
    </citation>
    <scope>NUCLEOTIDE SEQUENCE [LARGE SCALE GENOMIC DNA]</scope>
    <source>
        <strain evidence="7">CG2_30_40_21</strain>
    </source>
</reference>
<dbReference type="HAMAP" id="MF_01984">
    <property type="entry name" value="ubiX_pad"/>
    <property type="match status" value="1"/>
</dbReference>
<evidence type="ECO:0000313" key="7">
    <source>
        <dbReference type="EMBL" id="OIP42711.1"/>
    </source>
</evidence>
<name>A0A1J5EFG0_9BACT</name>
<evidence type="ECO:0000256" key="3">
    <source>
        <dbReference type="ARBA" id="ARBA00022643"/>
    </source>
</evidence>
<dbReference type="Gene3D" id="3.40.50.1950">
    <property type="entry name" value="Flavin prenyltransferase-like"/>
    <property type="match status" value="1"/>
</dbReference>
<evidence type="ECO:0000256" key="2">
    <source>
        <dbReference type="ARBA" id="ARBA00022630"/>
    </source>
</evidence>
<feature type="binding site" evidence="5">
    <location>
        <position position="155"/>
    </location>
    <ligand>
        <name>dimethylallyl phosphate</name>
        <dbReference type="ChEBI" id="CHEBI:88052"/>
    </ligand>
</feature>
<dbReference type="AlphaFoldDB" id="A0A1J5EFG0"/>
<comment type="caution">
    <text evidence="5">Lacks conserved residue(s) required for the propagation of feature annotation.</text>
</comment>
<feature type="binding site" evidence="5">
    <location>
        <position position="36"/>
    </location>
    <ligand>
        <name>FMN</name>
        <dbReference type="ChEBI" id="CHEBI:58210"/>
    </ligand>
</feature>
<keyword evidence="3 5" id="KW-0288">FMN</keyword>
<dbReference type="Pfam" id="PF02441">
    <property type="entry name" value="Flavoprotein"/>
    <property type="match status" value="1"/>
</dbReference>
<accession>A0A1J5EFG0</accession>
<evidence type="ECO:0000313" key="8">
    <source>
        <dbReference type="Proteomes" id="UP000183085"/>
    </source>
</evidence>
<evidence type="ECO:0000256" key="5">
    <source>
        <dbReference type="HAMAP-Rule" id="MF_01984"/>
    </source>
</evidence>
<evidence type="ECO:0000256" key="4">
    <source>
        <dbReference type="ARBA" id="ARBA00022679"/>
    </source>
</evidence>
<feature type="domain" description="Flavoprotein" evidence="6">
    <location>
        <begin position="2"/>
        <end position="174"/>
    </location>
</feature>
<feature type="binding site" evidence="5">
    <location>
        <position position="171"/>
    </location>
    <ligand>
        <name>dimethylallyl phosphate</name>
        <dbReference type="ChEBI" id="CHEBI:88052"/>
    </ligand>
</feature>
<comment type="similarity">
    <text evidence="5">Belongs to the UbiX/PAD1 family.</text>
</comment>
<organism evidence="7 8">
    <name type="scientific">Candidatus Desantisbacteria bacterium CG2_30_40_21</name>
    <dbReference type="NCBI Taxonomy" id="1817895"/>
    <lineage>
        <taxon>Bacteria</taxon>
        <taxon>Candidatus Desantisiibacteriota</taxon>
    </lineage>
</organism>
<dbReference type="Proteomes" id="UP000183085">
    <property type="component" value="Unassembled WGS sequence"/>
</dbReference>
<dbReference type="InterPro" id="IPR004507">
    <property type="entry name" value="UbiX-like"/>
</dbReference>
<keyword evidence="4 5" id="KW-0808">Transferase</keyword>
<comment type="caution">
    <text evidence="7">The sequence shown here is derived from an EMBL/GenBank/DDBJ whole genome shotgun (WGS) entry which is preliminary data.</text>
</comment>
<dbReference type="STRING" id="1817895.AUJ95_01405"/>
<dbReference type="GO" id="GO:0106141">
    <property type="term" value="F:flavin prenyltransferase activity"/>
    <property type="evidence" value="ECO:0007669"/>
    <property type="project" value="UniProtKB-EC"/>
</dbReference>
<evidence type="ECO:0000256" key="1">
    <source>
        <dbReference type="ARBA" id="ARBA00022602"/>
    </source>
</evidence>
<proteinExistence type="inferred from homology"/>
<feature type="binding site" evidence="5">
    <location>
        <begin position="90"/>
        <end position="93"/>
    </location>
    <ligand>
        <name>FMN</name>
        <dbReference type="ChEBI" id="CHEBI:58210"/>
    </ligand>
</feature>
<feature type="binding site" evidence="5">
    <location>
        <position position="125"/>
    </location>
    <ligand>
        <name>FMN</name>
        <dbReference type="ChEBI" id="CHEBI:58210"/>
    </ligand>
</feature>
<dbReference type="SUPFAM" id="SSF52507">
    <property type="entry name" value="Homo-oligomeric flavin-containing Cys decarboxylases, HFCD"/>
    <property type="match status" value="1"/>
</dbReference>
<keyword evidence="2 5" id="KW-0285">Flavoprotein</keyword>
<evidence type="ECO:0000259" key="6">
    <source>
        <dbReference type="Pfam" id="PF02441"/>
    </source>
</evidence>
<feature type="binding site" evidence="5">
    <location>
        <begin position="10"/>
        <end position="12"/>
    </location>
    <ligand>
        <name>FMN</name>
        <dbReference type="ChEBI" id="CHEBI:58210"/>
    </ligand>
</feature>
<gene>
    <name evidence="5" type="primary">ubiX</name>
    <name evidence="7" type="ORF">AUJ95_01405</name>
</gene>
<comment type="catalytic activity">
    <reaction evidence="5">
        <text>dimethylallyl phosphate + FMNH2 = prenylated FMNH2 + phosphate</text>
        <dbReference type="Rhea" id="RHEA:37743"/>
        <dbReference type="ChEBI" id="CHEBI:43474"/>
        <dbReference type="ChEBI" id="CHEBI:57618"/>
        <dbReference type="ChEBI" id="CHEBI:87467"/>
        <dbReference type="ChEBI" id="CHEBI:88052"/>
        <dbReference type="EC" id="2.5.1.129"/>
    </reaction>
</comment>
<sequence length="188" mass="20684">MKRYVVGITGASGVIYGKRLVEILLEAGYDVFLMVTDPAREVFKQELGINDVIACFEGFKNLHPLDYHILNTSIASGSFKIEAMIVIPCSMSTLSAIACGNSNNLLQRAADVVIKERRQLVLVPRETPLSEIHLRNMLSLRSMGADIVPAMPPFYANPVTIDELVDAMISKVLSVLGIDTGYEWQGIQ</sequence>
<dbReference type="InterPro" id="IPR036551">
    <property type="entry name" value="Flavin_trans-like"/>
</dbReference>